<reference evidence="2 3" key="1">
    <citation type="submission" date="2024-02" db="EMBL/GenBank/DDBJ databases">
        <title>High-quality chromosome-scale genome assembly of Pensacola bahiagrass (Paspalum notatum Flugge var. saurae).</title>
        <authorList>
            <person name="Vega J.M."/>
            <person name="Podio M."/>
            <person name="Orjuela J."/>
            <person name="Siena L.A."/>
            <person name="Pessino S.C."/>
            <person name="Combes M.C."/>
            <person name="Mariac C."/>
            <person name="Albertini E."/>
            <person name="Pupilli F."/>
            <person name="Ortiz J.P.A."/>
            <person name="Leblanc O."/>
        </authorList>
    </citation>
    <scope>NUCLEOTIDE SEQUENCE [LARGE SCALE GENOMIC DNA]</scope>
    <source>
        <strain evidence="2">R1</strain>
        <tissue evidence="2">Leaf</tissue>
    </source>
</reference>
<sequence>MAAQGPAGYYEGPPTNSGVQNAPPPQPQTVDAAEANTQVPGYYVHSVAAPAGQTNKESGCLAKCFGCFCGGGAAAS</sequence>
<dbReference type="Proteomes" id="UP001341281">
    <property type="component" value="Chromosome 01"/>
</dbReference>
<protein>
    <submittedName>
        <fullName evidence="2">Uncharacterized protein</fullName>
    </submittedName>
</protein>
<feature type="region of interest" description="Disordered" evidence="1">
    <location>
        <begin position="1"/>
        <end position="36"/>
    </location>
</feature>
<gene>
    <name evidence="2" type="ORF">U9M48_004222</name>
</gene>
<evidence type="ECO:0000313" key="3">
    <source>
        <dbReference type="Proteomes" id="UP001341281"/>
    </source>
</evidence>
<dbReference type="EMBL" id="CP144745">
    <property type="protein sequence ID" value="WVZ53253.1"/>
    <property type="molecule type" value="Genomic_DNA"/>
</dbReference>
<evidence type="ECO:0000313" key="2">
    <source>
        <dbReference type="EMBL" id="WVZ53253.1"/>
    </source>
</evidence>
<proteinExistence type="predicted"/>
<name>A0AAQ3SL72_PASNO</name>
<keyword evidence="3" id="KW-1185">Reference proteome</keyword>
<accession>A0AAQ3SL72</accession>
<dbReference type="AlphaFoldDB" id="A0AAQ3SL72"/>
<evidence type="ECO:0000256" key="1">
    <source>
        <dbReference type="SAM" id="MobiDB-lite"/>
    </source>
</evidence>
<organism evidence="2 3">
    <name type="scientific">Paspalum notatum var. saurae</name>
    <dbReference type="NCBI Taxonomy" id="547442"/>
    <lineage>
        <taxon>Eukaryota</taxon>
        <taxon>Viridiplantae</taxon>
        <taxon>Streptophyta</taxon>
        <taxon>Embryophyta</taxon>
        <taxon>Tracheophyta</taxon>
        <taxon>Spermatophyta</taxon>
        <taxon>Magnoliopsida</taxon>
        <taxon>Liliopsida</taxon>
        <taxon>Poales</taxon>
        <taxon>Poaceae</taxon>
        <taxon>PACMAD clade</taxon>
        <taxon>Panicoideae</taxon>
        <taxon>Andropogonodae</taxon>
        <taxon>Paspaleae</taxon>
        <taxon>Paspalinae</taxon>
        <taxon>Paspalum</taxon>
    </lineage>
</organism>